<evidence type="ECO:0000313" key="2">
    <source>
        <dbReference type="EMBL" id="WDF70537.1"/>
    </source>
</evidence>
<dbReference type="EMBL" id="CP117880">
    <property type="protein sequence ID" value="WDF70537.1"/>
    <property type="molecule type" value="Genomic_DNA"/>
</dbReference>
<dbReference type="Gene3D" id="3.10.180.10">
    <property type="entry name" value="2,3-Dihydroxybiphenyl 1,2-Dioxygenase, domain 1"/>
    <property type="match status" value="1"/>
</dbReference>
<evidence type="ECO:0000259" key="1">
    <source>
        <dbReference type="PROSITE" id="PS51819"/>
    </source>
</evidence>
<organism evidence="2 3">
    <name type="scientific">Sphingobacterium oryzagri</name>
    <dbReference type="NCBI Taxonomy" id="3025669"/>
    <lineage>
        <taxon>Bacteria</taxon>
        <taxon>Pseudomonadati</taxon>
        <taxon>Bacteroidota</taxon>
        <taxon>Sphingobacteriia</taxon>
        <taxon>Sphingobacteriales</taxon>
        <taxon>Sphingobacteriaceae</taxon>
        <taxon>Sphingobacterium</taxon>
    </lineage>
</organism>
<protein>
    <recommendedName>
        <fullName evidence="1">VOC domain-containing protein</fullName>
    </recommendedName>
</protein>
<reference evidence="2 3" key="1">
    <citation type="submission" date="2023-02" db="EMBL/GenBank/DDBJ databases">
        <title>Genome sequence of Sphingobacterium sp. KACC 22765.</title>
        <authorList>
            <person name="Kim S."/>
            <person name="Heo J."/>
            <person name="Kwon S.-W."/>
        </authorList>
    </citation>
    <scope>NUCLEOTIDE SEQUENCE [LARGE SCALE GENOMIC DNA]</scope>
    <source>
        <strain evidence="2 3">KACC 22765</strain>
    </source>
</reference>
<gene>
    <name evidence="2" type="ORF">PQ465_09215</name>
</gene>
<feature type="domain" description="VOC" evidence="1">
    <location>
        <begin position="2"/>
        <end position="116"/>
    </location>
</feature>
<sequence length="120" mass="13496">MEIKTVLLPVVTEKFDETVAFYTKISGKAVSLTAAHDGYKLSLVDRFVILGEVDGPEFLKIPRLVNAIFVVDDLHAYWAILKDHCAKIIVPVNRVSTGIRFIIQQHDGKIIEYLQLNETA</sequence>
<dbReference type="RefSeq" id="WP_274269243.1">
    <property type="nucleotide sequence ID" value="NZ_CP117880.1"/>
</dbReference>
<name>A0ABY7WLR3_9SPHI</name>
<dbReference type="PROSITE" id="PS51819">
    <property type="entry name" value="VOC"/>
    <property type="match status" value="1"/>
</dbReference>
<proteinExistence type="predicted"/>
<accession>A0ABY7WLR3</accession>
<dbReference type="Proteomes" id="UP001221558">
    <property type="component" value="Chromosome"/>
</dbReference>
<dbReference type="SUPFAM" id="SSF54593">
    <property type="entry name" value="Glyoxalase/Bleomycin resistance protein/Dihydroxybiphenyl dioxygenase"/>
    <property type="match status" value="1"/>
</dbReference>
<keyword evidence="3" id="KW-1185">Reference proteome</keyword>
<evidence type="ECO:0000313" key="3">
    <source>
        <dbReference type="Proteomes" id="UP001221558"/>
    </source>
</evidence>
<dbReference type="InterPro" id="IPR037523">
    <property type="entry name" value="VOC_core"/>
</dbReference>
<dbReference type="InterPro" id="IPR029068">
    <property type="entry name" value="Glyas_Bleomycin-R_OHBP_Dase"/>
</dbReference>